<evidence type="ECO:0000256" key="6">
    <source>
        <dbReference type="SAM" id="MobiDB-lite"/>
    </source>
</evidence>
<dbReference type="CDD" id="cd00143">
    <property type="entry name" value="PP2Cc"/>
    <property type="match status" value="1"/>
</dbReference>
<keyword evidence="3 5" id="KW-0378">Hydrolase</keyword>
<dbReference type="EMBL" id="BRXZ01004153">
    <property type="protein sequence ID" value="GMH69480.1"/>
    <property type="molecule type" value="Genomic_DNA"/>
</dbReference>
<dbReference type="PROSITE" id="PS01032">
    <property type="entry name" value="PPM_1"/>
    <property type="match status" value="1"/>
</dbReference>
<dbReference type="SUPFAM" id="SSF81606">
    <property type="entry name" value="PP2C-like"/>
    <property type="match status" value="1"/>
</dbReference>
<proteinExistence type="inferred from homology"/>
<evidence type="ECO:0000313" key="9">
    <source>
        <dbReference type="Proteomes" id="UP001165082"/>
    </source>
</evidence>
<dbReference type="GO" id="GO:0046872">
    <property type="term" value="F:metal ion binding"/>
    <property type="evidence" value="ECO:0007669"/>
    <property type="project" value="UniProtKB-KW"/>
</dbReference>
<comment type="subcellular location">
    <subcellularLocation>
        <location evidence="1">Membrane</location>
        <topology evidence="1">Peripheral membrane protein</topology>
    </subcellularLocation>
</comment>
<organism evidence="8 9">
    <name type="scientific">Triparma retinervis</name>
    <dbReference type="NCBI Taxonomy" id="2557542"/>
    <lineage>
        <taxon>Eukaryota</taxon>
        <taxon>Sar</taxon>
        <taxon>Stramenopiles</taxon>
        <taxon>Ochrophyta</taxon>
        <taxon>Bolidophyceae</taxon>
        <taxon>Parmales</taxon>
        <taxon>Triparmaceae</taxon>
        <taxon>Triparma</taxon>
    </lineage>
</organism>
<keyword evidence="4 5" id="KW-0904">Protein phosphatase</keyword>
<dbReference type="PANTHER" id="PTHR47992">
    <property type="entry name" value="PROTEIN PHOSPHATASE"/>
    <property type="match status" value="1"/>
</dbReference>
<feature type="compositionally biased region" description="Basic and acidic residues" evidence="6">
    <location>
        <begin position="16"/>
        <end position="25"/>
    </location>
</feature>
<evidence type="ECO:0000256" key="5">
    <source>
        <dbReference type="RuleBase" id="RU003465"/>
    </source>
</evidence>
<dbReference type="InterPro" id="IPR001932">
    <property type="entry name" value="PPM-type_phosphatase-like_dom"/>
</dbReference>
<dbReference type="GO" id="GO:0016020">
    <property type="term" value="C:membrane"/>
    <property type="evidence" value="ECO:0007669"/>
    <property type="project" value="UniProtKB-SubCell"/>
</dbReference>
<dbReference type="InterPro" id="IPR036457">
    <property type="entry name" value="PPM-type-like_dom_sf"/>
</dbReference>
<feature type="region of interest" description="Disordered" evidence="6">
    <location>
        <begin position="1"/>
        <end position="121"/>
    </location>
</feature>
<feature type="compositionally biased region" description="Basic and acidic residues" evidence="6">
    <location>
        <begin position="81"/>
        <end position="91"/>
    </location>
</feature>
<name>A0A9W7AGF3_9STRA</name>
<keyword evidence="9" id="KW-1185">Reference proteome</keyword>
<evidence type="ECO:0000256" key="3">
    <source>
        <dbReference type="ARBA" id="ARBA00022801"/>
    </source>
</evidence>
<evidence type="ECO:0000256" key="2">
    <source>
        <dbReference type="ARBA" id="ARBA00022723"/>
    </source>
</evidence>
<dbReference type="Gene3D" id="3.60.40.10">
    <property type="entry name" value="PPM-type phosphatase domain"/>
    <property type="match status" value="1"/>
</dbReference>
<reference evidence="8" key="1">
    <citation type="submission" date="2022-07" db="EMBL/GenBank/DDBJ databases">
        <title>Genome analysis of Parmales, a sister group of diatoms, reveals the evolutionary specialization of diatoms from phago-mixotrophs to photoautotrophs.</title>
        <authorList>
            <person name="Ban H."/>
            <person name="Sato S."/>
            <person name="Yoshikawa S."/>
            <person name="Kazumasa Y."/>
            <person name="Nakamura Y."/>
            <person name="Ichinomiya M."/>
            <person name="Saitoh K."/>
            <person name="Sato N."/>
            <person name="Blanc-Mathieu R."/>
            <person name="Endo H."/>
            <person name="Kuwata A."/>
            <person name="Ogata H."/>
        </authorList>
    </citation>
    <scope>NUCLEOTIDE SEQUENCE</scope>
</reference>
<accession>A0A9W7AGF3</accession>
<dbReference type="GO" id="GO:0004722">
    <property type="term" value="F:protein serine/threonine phosphatase activity"/>
    <property type="evidence" value="ECO:0007669"/>
    <property type="project" value="InterPro"/>
</dbReference>
<comment type="similarity">
    <text evidence="5">Belongs to the PP2C family.</text>
</comment>
<dbReference type="InterPro" id="IPR000222">
    <property type="entry name" value="PP2C_BS"/>
</dbReference>
<dbReference type="SMART" id="SM00332">
    <property type="entry name" value="PP2Cc"/>
    <property type="match status" value="1"/>
</dbReference>
<dbReference type="Pfam" id="PF00481">
    <property type="entry name" value="PP2C"/>
    <property type="match status" value="1"/>
</dbReference>
<evidence type="ECO:0000256" key="1">
    <source>
        <dbReference type="ARBA" id="ARBA00004170"/>
    </source>
</evidence>
<dbReference type="Proteomes" id="UP001165082">
    <property type="component" value="Unassembled WGS sequence"/>
</dbReference>
<evidence type="ECO:0000256" key="4">
    <source>
        <dbReference type="ARBA" id="ARBA00022912"/>
    </source>
</evidence>
<evidence type="ECO:0000259" key="7">
    <source>
        <dbReference type="PROSITE" id="PS51746"/>
    </source>
</evidence>
<dbReference type="PROSITE" id="PS51746">
    <property type="entry name" value="PPM_2"/>
    <property type="match status" value="1"/>
</dbReference>
<sequence length="478" mass="52278">MGSRSSSPATEEDDRTFEQRNKVLSEHVTTTKAGPFGLFRGKGKGKDHRGRKLSNALSPVRKEKNQKMSMFTPKKGGAKKIAAEGRSRSEPTMRISPQGRYLSPFESPKGNKRNAAGELDETSKRERLLQVGRLSPVDPKTKNIKIPALKKAATTNTNNFKYLADHHDYTGHVSGGTRSLNMELWYAACTRAGNTKKKVRKGNQDTFLIEDCLGGNPHLTLFGVFDGHGPVGDACSHFIRDCILEHIGAKNKILISFQEDSATKLIVAACRFASKKLTGYKNIDSKFSGCTGVLALVNTKVGKILHFNVGDSRLMLGRGKQRVADMVELTMDHDPDLPGETERVAKAGGRIVNFSGVKRVCLLKEDLPGLAMTRSFGDDVAASIGVNSEPDVGVRSFGKDDRFLILGSDGVFDFLSLGFISSTISEMMRIKKNPQEIAERLVCDAVKKWTMGTNEYVDDVTSVIVFLNAHPGKGVISL</sequence>
<dbReference type="OrthoDB" id="10264738at2759"/>
<dbReference type="AlphaFoldDB" id="A0A9W7AGF3"/>
<gene>
    <name evidence="8" type="ORF">TrRE_jg7694</name>
</gene>
<feature type="compositionally biased region" description="Basic residues" evidence="6">
    <location>
        <begin position="41"/>
        <end position="52"/>
    </location>
</feature>
<comment type="caution">
    <text evidence="8">The sequence shown here is derived from an EMBL/GenBank/DDBJ whole genome shotgun (WGS) entry which is preliminary data.</text>
</comment>
<dbReference type="InterPro" id="IPR015655">
    <property type="entry name" value="PP2C"/>
</dbReference>
<evidence type="ECO:0000313" key="8">
    <source>
        <dbReference type="EMBL" id="GMH69480.1"/>
    </source>
</evidence>
<protein>
    <recommendedName>
        <fullName evidence="7">PPM-type phosphatase domain-containing protein</fullName>
    </recommendedName>
</protein>
<feature type="domain" description="PPM-type phosphatase" evidence="7">
    <location>
        <begin position="184"/>
        <end position="467"/>
    </location>
</feature>
<keyword evidence="2" id="KW-0479">Metal-binding</keyword>